<evidence type="ECO:0000313" key="2">
    <source>
        <dbReference type="EMBL" id="KAF2030428.1"/>
    </source>
</evidence>
<reference evidence="2" key="1">
    <citation type="journal article" date="2020" name="Stud. Mycol.">
        <title>101 Dothideomycetes genomes: a test case for predicting lifestyles and emergence of pathogens.</title>
        <authorList>
            <person name="Haridas S."/>
            <person name="Albert R."/>
            <person name="Binder M."/>
            <person name="Bloem J."/>
            <person name="Labutti K."/>
            <person name="Salamov A."/>
            <person name="Andreopoulos B."/>
            <person name="Baker S."/>
            <person name="Barry K."/>
            <person name="Bills G."/>
            <person name="Bluhm B."/>
            <person name="Cannon C."/>
            <person name="Castanera R."/>
            <person name="Culley D."/>
            <person name="Daum C."/>
            <person name="Ezra D."/>
            <person name="Gonzalez J."/>
            <person name="Henrissat B."/>
            <person name="Kuo A."/>
            <person name="Liang C."/>
            <person name="Lipzen A."/>
            <person name="Lutzoni F."/>
            <person name="Magnuson J."/>
            <person name="Mondo S."/>
            <person name="Nolan M."/>
            <person name="Ohm R."/>
            <person name="Pangilinan J."/>
            <person name="Park H.-J."/>
            <person name="Ramirez L."/>
            <person name="Alfaro M."/>
            <person name="Sun H."/>
            <person name="Tritt A."/>
            <person name="Yoshinaga Y."/>
            <person name="Zwiers L.-H."/>
            <person name="Turgeon B."/>
            <person name="Goodwin S."/>
            <person name="Spatafora J."/>
            <person name="Crous P."/>
            <person name="Grigoriev I."/>
        </authorList>
    </citation>
    <scope>NUCLEOTIDE SEQUENCE</scope>
    <source>
        <strain evidence="2">CBS 110217</strain>
    </source>
</reference>
<dbReference type="EMBL" id="ML978190">
    <property type="protein sequence ID" value="KAF2030428.1"/>
    <property type="molecule type" value="Genomic_DNA"/>
</dbReference>
<keyword evidence="1" id="KW-0812">Transmembrane</keyword>
<name>A0A9P4H979_9PLEO</name>
<evidence type="ECO:0000256" key="1">
    <source>
        <dbReference type="SAM" id="Phobius"/>
    </source>
</evidence>
<comment type="caution">
    <text evidence="2">The sequence shown here is derived from an EMBL/GenBank/DDBJ whole genome shotgun (WGS) entry which is preliminary data.</text>
</comment>
<feature type="transmembrane region" description="Helical" evidence="1">
    <location>
        <begin position="101"/>
        <end position="121"/>
    </location>
</feature>
<proteinExistence type="predicted"/>
<gene>
    <name evidence="2" type="ORF">EK21DRAFT_88938</name>
</gene>
<keyword evidence="3" id="KW-1185">Reference proteome</keyword>
<keyword evidence="1" id="KW-1133">Transmembrane helix</keyword>
<protein>
    <submittedName>
        <fullName evidence="2">Uncharacterized protein</fullName>
    </submittedName>
</protein>
<dbReference type="AlphaFoldDB" id="A0A9P4H979"/>
<evidence type="ECO:0000313" key="3">
    <source>
        <dbReference type="Proteomes" id="UP000799777"/>
    </source>
</evidence>
<accession>A0A9P4H979</accession>
<sequence>MHNQHPYTMTKQTIILTPHHGASGLLLLPTHNVADSPYDSSYQLQLLLQHGHRRDSQPDSSSIHWRSSRLPRCEPSTLSRRSRSSTFEPHILPVRAMSKKVVWIIGGVALVLASLAIATAARVRLGKSQIHWPSTIHGTTPIKTETVFEATEVFSTTPFPLPRRPNATTVTITTTLSLEGAPSVFSSKFIADNNTPTSSINWFPVAPAFSWTPLTATATATATVAPPETDLKCLALGQWDTQVKCEEQCGVADKQPLLSAACQMAGECWKCVT</sequence>
<dbReference type="Proteomes" id="UP000799777">
    <property type="component" value="Unassembled WGS sequence"/>
</dbReference>
<organism evidence="2 3">
    <name type="scientific">Setomelanomma holmii</name>
    <dbReference type="NCBI Taxonomy" id="210430"/>
    <lineage>
        <taxon>Eukaryota</taxon>
        <taxon>Fungi</taxon>
        <taxon>Dikarya</taxon>
        <taxon>Ascomycota</taxon>
        <taxon>Pezizomycotina</taxon>
        <taxon>Dothideomycetes</taxon>
        <taxon>Pleosporomycetidae</taxon>
        <taxon>Pleosporales</taxon>
        <taxon>Pleosporineae</taxon>
        <taxon>Phaeosphaeriaceae</taxon>
        <taxon>Setomelanomma</taxon>
    </lineage>
</organism>
<dbReference type="OrthoDB" id="10379935at2759"/>
<keyword evidence="1" id="KW-0472">Membrane</keyword>